<evidence type="ECO:0000256" key="1">
    <source>
        <dbReference type="SAM" id="MobiDB-lite"/>
    </source>
</evidence>
<proteinExistence type="predicted"/>
<gene>
    <name evidence="2" type="ORF">mMyoMyo1_011988</name>
</gene>
<reference evidence="2 3" key="1">
    <citation type="journal article" date="2020" name="Nature">
        <title>Six reference-quality genomes reveal evolution of bat adaptations.</title>
        <authorList>
            <person name="Jebb D."/>
            <person name="Huang Z."/>
            <person name="Pippel M."/>
            <person name="Hughes G.M."/>
            <person name="Lavrichenko K."/>
            <person name="Devanna P."/>
            <person name="Winkler S."/>
            <person name="Jermiin L.S."/>
            <person name="Skirmuntt E.C."/>
            <person name="Katzourakis A."/>
            <person name="Burkitt-Gray L."/>
            <person name="Ray D.A."/>
            <person name="Sullivan K.A.M."/>
            <person name="Roscito J.G."/>
            <person name="Kirilenko B.M."/>
            <person name="Davalos L.M."/>
            <person name="Corthals A.P."/>
            <person name="Power M.L."/>
            <person name="Jones G."/>
            <person name="Ransome R.D."/>
            <person name="Dechmann D.K.N."/>
            <person name="Locatelli A.G."/>
            <person name="Puechmaille S.J."/>
            <person name="Fedrigo O."/>
            <person name="Jarvis E.D."/>
            <person name="Hiller M."/>
            <person name="Vernes S.C."/>
            <person name="Myers E.W."/>
            <person name="Teeling E.C."/>
        </authorList>
    </citation>
    <scope>NUCLEOTIDE SEQUENCE [LARGE SCALE GENOMIC DNA]</scope>
    <source>
        <strain evidence="2">MMyoMyo1</strain>
        <tissue evidence="2">Flight muscle</tissue>
    </source>
</reference>
<organism evidence="2 3">
    <name type="scientific">Myotis myotis</name>
    <name type="common">Greater mouse-eared bat</name>
    <name type="synonym">Vespertilio myotis</name>
    <dbReference type="NCBI Taxonomy" id="51298"/>
    <lineage>
        <taxon>Eukaryota</taxon>
        <taxon>Metazoa</taxon>
        <taxon>Chordata</taxon>
        <taxon>Craniata</taxon>
        <taxon>Vertebrata</taxon>
        <taxon>Euteleostomi</taxon>
        <taxon>Mammalia</taxon>
        <taxon>Eutheria</taxon>
        <taxon>Laurasiatheria</taxon>
        <taxon>Chiroptera</taxon>
        <taxon>Yangochiroptera</taxon>
        <taxon>Vespertilionidae</taxon>
        <taxon>Myotis</taxon>
    </lineage>
</organism>
<dbReference type="Proteomes" id="UP000527355">
    <property type="component" value="Unassembled WGS sequence"/>
</dbReference>
<dbReference type="AlphaFoldDB" id="A0A7J7WW17"/>
<sequence>MEEICLRASGVTVQRHGPAHSSPPPHSVQRKHGSVQLPIAHLKISQCLHTALTSSLPKAKDWPSNNQRGLISPKSINSLRLNRGNRSFRPIIPSRRCGNSNWRHPASFAQTLTGLPADARTSRDLLPTQSSSGISFSFSFFLNIFLLISEREREIETSMRENH</sequence>
<keyword evidence="3" id="KW-1185">Reference proteome</keyword>
<dbReference type="EMBL" id="JABWUV010000007">
    <property type="protein sequence ID" value="KAF6341587.1"/>
    <property type="molecule type" value="Genomic_DNA"/>
</dbReference>
<accession>A0A7J7WW17</accession>
<protein>
    <submittedName>
        <fullName evidence="2">Uncharacterized protein</fullName>
    </submittedName>
</protein>
<evidence type="ECO:0000313" key="3">
    <source>
        <dbReference type="Proteomes" id="UP000527355"/>
    </source>
</evidence>
<name>A0A7J7WW17_MYOMY</name>
<feature type="region of interest" description="Disordered" evidence="1">
    <location>
        <begin position="9"/>
        <end position="31"/>
    </location>
</feature>
<comment type="caution">
    <text evidence="2">The sequence shown here is derived from an EMBL/GenBank/DDBJ whole genome shotgun (WGS) entry which is preliminary data.</text>
</comment>
<evidence type="ECO:0000313" key="2">
    <source>
        <dbReference type="EMBL" id="KAF6341587.1"/>
    </source>
</evidence>